<dbReference type="InterPro" id="IPR027417">
    <property type="entry name" value="P-loop_NTPase"/>
</dbReference>
<dbReference type="OrthoDB" id="9762834at2"/>
<dbReference type="GO" id="GO:0008854">
    <property type="term" value="F:exodeoxyribonuclease V activity"/>
    <property type="evidence" value="ECO:0007669"/>
    <property type="project" value="InterPro"/>
</dbReference>
<dbReference type="InterPro" id="IPR011335">
    <property type="entry name" value="Restrct_endonuc-II-like"/>
</dbReference>
<dbReference type="Gene3D" id="3.40.50.10930">
    <property type="match status" value="1"/>
</dbReference>
<dbReference type="SUPFAM" id="SSF52980">
    <property type="entry name" value="Restriction endonuclease-like"/>
    <property type="match status" value="1"/>
</dbReference>
<comment type="caution">
    <text evidence="12">The sequence shown here is derived from an EMBL/GenBank/DDBJ whole genome shotgun (WGS) entry which is preliminary data.</text>
</comment>
<comment type="function">
    <text evidence="10">A helicase/nuclease that prepares dsDNA breaks (DSB) for recombinational DNA repair. Binds to DSBs and unwinds DNA via a highly rapid and processive ATP-dependent bidirectional helicase activity. Unwinds dsDNA until it encounters a Chi (crossover hotspot instigator) sequence from the 3' direction. Cuts ssDNA a few nucleotides 3' to the Chi site. The properties and activities of the enzyme are changed at Chi. The Chi-altered holoenzyme produces a long 3'-ssDNA overhang and facilitates RecA-binding to the ssDNA for homologous DNA recombination and repair. Holoenzyme degrades any linearized DNA that is unable to undergo homologous recombination. In the holoenzyme this subunit recognizes the wild-type Chi sequence, and when added to isolated RecB increases its ATP-dependent helicase processivity.</text>
</comment>
<feature type="domain" description="RecC C-terminal" evidence="11">
    <location>
        <begin position="786"/>
        <end position="1002"/>
    </location>
</feature>
<dbReference type="PANTHER" id="PTHR30591">
    <property type="entry name" value="RECBCD ENZYME SUBUNIT RECC"/>
    <property type="match status" value="1"/>
</dbReference>
<keyword evidence="2 10" id="KW-0547">Nucleotide-binding</keyword>
<evidence type="ECO:0000256" key="3">
    <source>
        <dbReference type="ARBA" id="ARBA00022763"/>
    </source>
</evidence>
<dbReference type="PIRSF" id="PIRSF000980">
    <property type="entry name" value="RecC"/>
    <property type="match status" value="1"/>
</dbReference>
<dbReference type="Gene3D" id="1.10.10.160">
    <property type="match status" value="1"/>
</dbReference>
<evidence type="ECO:0000256" key="10">
    <source>
        <dbReference type="HAMAP-Rule" id="MF_01486"/>
    </source>
</evidence>
<dbReference type="InterPro" id="IPR013986">
    <property type="entry name" value="DExx_box_DNA_helicase_dom_sf"/>
</dbReference>
<dbReference type="GO" id="GO:0003678">
    <property type="term" value="F:DNA helicase activity"/>
    <property type="evidence" value="ECO:0007669"/>
    <property type="project" value="UniProtKB-UniRule"/>
</dbReference>
<reference evidence="12 13" key="1">
    <citation type="journal article" date="2019" name="ISME J.">
        <title>Candidatus Macondimonas diazotrophica, a novel gammaproteobacterial genus dominating crude-oil-contaminated coastal sediments.</title>
        <authorList>
            <person name="Karthikeyan S."/>
            <person name="Konstantinidis K."/>
        </authorList>
    </citation>
    <scope>NUCLEOTIDE SEQUENCE [LARGE SCALE GENOMIC DNA]</scope>
    <source>
        <strain evidence="12 13">KTK01</strain>
    </source>
</reference>
<dbReference type="Gene3D" id="1.10.10.990">
    <property type="match status" value="1"/>
</dbReference>
<dbReference type="InterPro" id="IPR041500">
    <property type="entry name" value="RecC_C"/>
</dbReference>
<keyword evidence="6 10" id="KW-0269">Exonuclease</keyword>
<accession>A0A4Z0FD19</accession>
<dbReference type="GO" id="GO:0003677">
    <property type="term" value="F:DNA binding"/>
    <property type="evidence" value="ECO:0007669"/>
    <property type="project" value="UniProtKB-UniRule"/>
</dbReference>
<keyword evidence="3 10" id="KW-0227">DNA damage</keyword>
<gene>
    <name evidence="10 12" type="primary">recC</name>
    <name evidence="12" type="ORF">E4680_02740</name>
</gene>
<keyword evidence="4 10" id="KW-0378">Hydrolase</keyword>
<dbReference type="GO" id="GO:0009338">
    <property type="term" value="C:exodeoxyribonuclease V complex"/>
    <property type="evidence" value="ECO:0007669"/>
    <property type="project" value="InterPro"/>
</dbReference>
<evidence type="ECO:0000313" key="12">
    <source>
        <dbReference type="EMBL" id="TFZ83445.1"/>
    </source>
</evidence>
<comment type="miscellaneous">
    <text evidence="10">In the RecBCD complex, RecB has a slow 3'-5' helicase, an exonuclease activity and loads RecA onto ssDNA, RecD has a fast 5'-3' helicase activity, while RecC stimulates the ATPase and processivity of the RecB helicase and contributes to recognition of the Chi site.</text>
</comment>
<keyword evidence="13" id="KW-1185">Reference proteome</keyword>
<dbReference type="EMBL" id="SRIO01000003">
    <property type="protein sequence ID" value="TFZ83445.1"/>
    <property type="molecule type" value="Genomic_DNA"/>
</dbReference>
<evidence type="ECO:0000259" key="11">
    <source>
        <dbReference type="Pfam" id="PF17946"/>
    </source>
</evidence>
<dbReference type="GO" id="GO:0005524">
    <property type="term" value="F:ATP binding"/>
    <property type="evidence" value="ECO:0007669"/>
    <property type="project" value="UniProtKB-UniRule"/>
</dbReference>
<organism evidence="12 13">
    <name type="scientific">Candidatus Macondimonas diazotrophica</name>
    <dbReference type="NCBI Taxonomy" id="2305248"/>
    <lineage>
        <taxon>Bacteria</taxon>
        <taxon>Pseudomonadati</taxon>
        <taxon>Pseudomonadota</taxon>
        <taxon>Gammaproteobacteria</taxon>
        <taxon>Chromatiales</taxon>
        <taxon>Ectothiorhodospiraceae</taxon>
        <taxon>Candidatus Macondimonas</taxon>
    </lineage>
</organism>
<evidence type="ECO:0000256" key="7">
    <source>
        <dbReference type="ARBA" id="ARBA00022840"/>
    </source>
</evidence>
<evidence type="ECO:0000256" key="1">
    <source>
        <dbReference type="ARBA" id="ARBA00022722"/>
    </source>
</evidence>
<name>A0A4Z0FD19_9GAMM</name>
<evidence type="ECO:0000313" key="13">
    <source>
        <dbReference type="Proteomes" id="UP000297890"/>
    </source>
</evidence>
<keyword evidence="9 10" id="KW-0234">DNA repair</keyword>
<evidence type="ECO:0000256" key="8">
    <source>
        <dbReference type="ARBA" id="ARBA00023125"/>
    </source>
</evidence>
<keyword evidence="8 10" id="KW-0238">DNA-binding</keyword>
<dbReference type="Pfam" id="PF04257">
    <property type="entry name" value="Exonuc_V_gamma"/>
    <property type="match status" value="1"/>
</dbReference>
<keyword evidence="5 10" id="KW-0347">Helicase</keyword>
<dbReference type="PANTHER" id="PTHR30591:SF1">
    <property type="entry name" value="RECBCD ENZYME SUBUNIT RECC"/>
    <property type="match status" value="1"/>
</dbReference>
<evidence type="ECO:0000256" key="2">
    <source>
        <dbReference type="ARBA" id="ARBA00022741"/>
    </source>
</evidence>
<dbReference type="Proteomes" id="UP000297890">
    <property type="component" value="Unassembled WGS sequence"/>
</dbReference>
<dbReference type="SUPFAM" id="SSF52540">
    <property type="entry name" value="P-loop containing nucleoside triphosphate hydrolases"/>
    <property type="match status" value="2"/>
</dbReference>
<evidence type="ECO:0000256" key="5">
    <source>
        <dbReference type="ARBA" id="ARBA00022806"/>
    </source>
</evidence>
<keyword evidence="7 10" id="KW-0067">ATP-binding</keyword>
<proteinExistence type="inferred from homology"/>
<dbReference type="Gene3D" id="3.40.50.300">
    <property type="entry name" value="P-loop containing nucleotide triphosphate hydrolases"/>
    <property type="match status" value="2"/>
</dbReference>
<evidence type="ECO:0000256" key="4">
    <source>
        <dbReference type="ARBA" id="ARBA00022801"/>
    </source>
</evidence>
<evidence type="ECO:0000256" key="9">
    <source>
        <dbReference type="ARBA" id="ARBA00023204"/>
    </source>
</evidence>
<evidence type="ECO:0000256" key="6">
    <source>
        <dbReference type="ARBA" id="ARBA00022839"/>
    </source>
</evidence>
<dbReference type="InterPro" id="IPR006697">
    <property type="entry name" value="RecC"/>
</dbReference>
<dbReference type="GO" id="GO:0000724">
    <property type="term" value="P:double-strand break repair via homologous recombination"/>
    <property type="evidence" value="ECO:0007669"/>
    <property type="project" value="UniProtKB-UniRule"/>
</dbReference>
<dbReference type="Pfam" id="PF17946">
    <property type="entry name" value="RecC_C"/>
    <property type="match status" value="1"/>
</dbReference>
<comment type="subunit">
    <text evidence="10">Heterotrimer of RecB, RecC and RecD. All subunits contribute to DNA-binding.</text>
</comment>
<dbReference type="NCBIfam" id="TIGR01450">
    <property type="entry name" value="recC"/>
    <property type="match status" value="1"/>
</dbReference>
<keyword evidence="1 10" id="KW-0540">Nuclease</keyword>
<protein>
    <recommendedName>
        <fullName evidence="10">RecBCD enzyme subunit RecC</fullName>
    </recommendedName>
    <alternativeName>
        <fullName evidence="10">Exonuclease V subunit RecC</fullName>
        <shortName evidence="10">ExoV subunit RecC</shortName>
    </alternativeName>
    <alternativeName>
        <fullName evidence="10">Helicase/nuclease RecBCD subunit RecC</fullName>
    </alternativeName>
</protein>
<sequence length="1071" mass="119515">MSFARITTMLHLHFGNRLEDLLDVTADDLTERPRGVFAVQTIVVPSQSMGQWLQLGLADRHGIAAMMQTPLPGSFLAALYRRLLPVPDLDPAFERGALTFRVFEILQDGRGVAANPSLARYLSAAPEPLDRFHLAKRLAACYDQALIYRPDRLLAWEAGEESGWQAELWRALAISNGMHRARAFQRLDQAIAEAPRECLPDHLILFGFHTLPPVWLSLFAGLAARIPVQWLVPTPCREYWAGLDTPAALARRAARGQSVALRMVGHPLLATFGRQGAEFIDLLSELPGQVSEYFEDPVVQGRTDLLARMQSDLLNLRDPTESSPQPVEPTDDSIQVHCCAGPLREVEVLHDRLRDLLDRQPDLNPSDIVVMTPDIERYAPYVDAVFRSRKGDLAIPYRVADRGLLRSEPVVAGFFAWLALAERRFTVNAVFDLLECPPVARRLSMSLGDRELLREWARRAAIHWGLDGSDKGDFELPPANAHTWRRGLDRLMLGTVLPEDGMAIHGDMAPVEAVDGAFWPVLGRLAEWIDALRTDHDGLAEARSAQDWAEVLTTVLERLFEVEANEESALQQLRGAIRQIGADAAAAACTAQIPLTVFRAALSERLSASGNASGFLAGGVQFCAMVPLRSLPFSVVCLLGLDHDALPRRAQPEEFDPFASTRRPGDRNAREDDAYLFLEAIISARRVLYLSYNGRDPQDYSERPPSVLLEQFVDTVTAGYYREAPGDWRERAVLVHPLQAFSRRQFEPDSPCFSYRRDLAEALAGASMPHPVIERMADLSDAFDGVIDFAELLHFWRHPVRYLLRQRLDIDLGLAQDVLADQEPFEPDGLERWQIRTQILAWLRQGMPPRAVLAHLQAADRISAGPWGTLIADQHRDEVLAIHQRFEACGGAQPPRSMSIDLPLGDMRLVGQLNDLTPDGLLRIESGPWKPRHTVEAWLSHLVLNLVAPEGVQRRTIGLGQGSELDCLPISDAAEALQPWLAHYRMGLTQAPLPLLPEVLLAAKSSDPFEKRLQTRQKAFRECVVPPPQTGRPPDGYLAWLYGEAQPIDRYWCTEAEVLVAPIPQVRKVPT</sequence>
<dbReference type="HAMAP" id="MF_01486">
    <property type="entry name" value="RecC"/>
    <property type="match status" value="1"/>
</dbReference>
<comment type="similarity">
    <text evidence="10">Belongs to the RecC family.</text>
</comment>
<dbReference type="AlphaFoldDB" id="A0A4Z0FD19"/>